<dbReference type="OrthoDB" id="185373at2759"/>
<sequence length="177" mass="19974">MIHNSGGLILEPTTTLQDIRQSSQHFTGHNTNTTQTISCSSKLVMSSTLSSSTTKTLLASLHLEYAKFRPFSILGLFQFSTTTSKPDDQNATVKNHSQFSELENSIYTILTIDRWESLNHMNYKLASLRQVHGRLALKFLNFFINQPGLEHNHLTHVCLLPLIALETNMEDTIMPLL</sequence>
<reference evidence="2" key="1">
    <citation type="journal article" date="2020" name="Nat. Genet.">
        <title>Genomic diversifications of five Gossypium allopolyploid species and their impact on cotton improvement.</title>
        <authorList>
            <person name="Chen Z.J."/>
            <person name="Sreedasyam A."/>
            <person name="Ando A."/>
            <person name="Song Q."/>
            <person name="De Santiago L.M."/>
            <person name="Hulse-Kemp A.M."/>
            <person name="Ding M."/>
            <person name="Ye W."/>
            <person name="Kirkbride R.C."/>
            <person name="Jenkins J."/>
            <person name="Plott C."/>
            <person name="Lovell J."/>
            <person name="Lin Y.M."/>
            <person name="Vaughn R."/>
            <person name="Liu B."/>
            <person name="Simpson S."/>
            <person name="Scheffler B.E."/>
            <person name="Wen L."/>
            <person name="Saski C.A."/>
            <person name="Grover C.E."/>
            <person name="Hu G."/>
            <person name="Conover J.L."/>
            <person name="Carlson J.W."/>
            <person name="Shu S."/>
            <person name="Boston L.B."/>
            <person name="Williams M."/>
            <person name="Peterson D.G."/>
            <person name="McGee K."/>
            <person name="Jones D.C."/>
            <person name="Wendel J.F."/>
            <person name="Stelly D.M."/>
            <person name="Grimwood J."/>
            <person name="Schmutz J."/>
        </authorList>
    </citation>
    <scope>NUCLEOTIDE SEQUENCE [LARGE SCALE GENOMIC DNA]</scope>
    <source>
        <strain evidence="2">cv. 3-79</strain>
    </source>
</reference>
<dbReference type="AlphaFoldDB" id="A0A5J5WWM4"/>
<proteinExistence type="predicted"/>
<protein>
    <submittedName>
        <fullName evidence="1">Uncharacterized protein</fullName>
    </submittedName>
</protein>
<evidence type="ECO:0000313" key="1">
    <source>
        <dbReference type="EMBL" id="KAB2096192.1"/>
    </source>
</evidence>
<keyword evidence="2" id="KW-1185">Reference proteome</keyword>
<dbReference type="EMBL" id="CM018202">
    <property type="protein sequence ID" value="KAB2096192.1"/>
    <property type="molecule type" value="Genomic_DNA"/>
</dbReference>
<gene>
    <name evidence="1" type="ORF">ES319_A01G092800v1</name>
</gene>
<name>A0A5J5WWM4_GOSBA</name>
<evidence type="ECO:0000313" key="2">
    <source>
        <dbReference type="Proteomes" id="UP000327439"/>
    </source>
</evidence>
<dbReference type="Proteomes" id="UP000327439">
    <property type="component" value="Chromosome A01"/>
</dbReference>
<accession>A0A5J5WWM4</accession>
<organism evidence="1 2">
    <name type="scientific">Gossypium barbadense</name>
    <name type="common">Sea Island cotton</name>
    <name type="synonym">Hibiscus barbadensis</name>
    <dbReference type="NCBI Taxonomy" id="3634"/>
    <lineage>
        <taxon>Eukaryota</taxon>
        <taxon>Viridiplantae</taxon>
        <taxon>Streptophyta</taxon>
        <taxon>Embryophyta</taxon>
        <taxon>Tracheophyta</taxon>
        <taxon>Spermatophyta</taxon>
        <taxon>Magnoliopsida</taxon>
        <taxon>eudicotyledons</taxon>
        <taxon>Gunneridae</taxon>
        <taxon>Pentapetalae</taxon>
        <taxon>rosids</taxon>
        <taxon>malvids</taxon>
        <taxon>Malvales</taxon>
        <taxon>Malvaceae</taxon>
        <taxon>Malvoideae</taxon>
        <taxon>Gossypium</taxon>
    </lineage>
</organism>